<keyword evidence="4" id="KW-0862">Zinc</keyword>
<gene>
    <name evidence="6" type="ORF">NSP04_13705</name>
</gene>
<name>A0ABT1XK78_9BURK</name>
<dbReference type="PANTHER" id="PTHR37326:SF1">
    <property type="entry name" value="BLL3975 PROTEIN"/>
    <property type="match status" value="1"/>
</dbReference>
<accession>A0ABT1XK78</accession>
<dbReference type="InterPro" id="IPR055438">
    <property type="entry name" value="AstE_AspA_cat"/>
</dbReference>
<evidence type="ECO:0000259" key="5">
    <source>
        <dbReference type="Pfam" id="PF24827"/>
    </source>
</evidence>
<evidence type="ECO:0000256" key="1">
    <source>
        <dbReference type="ARBA" id="ARBA00001947"/>
    </source>
</evidence>
<dbReference type="RefSeq" id="WP_257512923.1">
    <property type="nucleotide sequence ID" value="NZ_JANKHG010000027.1"/>
</dbReference>
<organism evidence="6 7">
    <name type="scientific">Limnobacter parvus</name>
    <dbReference type="NCBI Taxonomy" id="2939690"/>
    <lineage>
        <taxon>Bacteria</taxon>
        <taxon>Pseudomonadati</taxon>
        <taxon>Pseudomonadota</taxon>
        <taxon>Betaproteobacteria</taxon>
        <taxon>Burkholderiales</taxon>
        <taxon>Burkholderiaceae</taxon>
        <taxon>Limnobacter</taxon>
    </lineage>
</organism>
<comment type="caution">
    <text evidence="6">The sequence shown here is derived from an EMBL/GenBank/DDBJ whole genome shotgun (WGS) entry which is preliminary data.</text>
</comment>
<reference evidence="6" key="1">
    <citation type="submission" date="2022-07" db="EMBL/GenBank/DDBJ databases">
        <authorList>
            <person name="Xamxidin M."/>
        </authorList>
    </citation>
    <scope>NUCLEOTIDE SEQUENCE</scope>
    <source>
        <strain evidence="6">YS8-69</strain>
    </source>
</reference>
<sequence>MLPAMPHALQFKSVTFTALKPGPKLIVLGAVHGNEVSGSKAILKMIAEFESGTRLLQKGQVTFVPITNPLAYNRKQRNGDRNLNRNLTATNNPVDFEDHVANWLCPLLAAHDVLLDIHSFQKGDVPFALFGPKNNNSELEKFEHEDAERGLALRLGVTRFVDGWLDTYAKGVANRVALLKSTGQSGEGLNTDPRYGMGTTECMRSSGGYAVTLECGQHDDANGPVVAYQAIDNTLVHLGLLEGMPIPAVENYQHLSLVEVIDKVHVEDQFAKAWSSFDSVHKGELIGVRKTGDEVRASQDGFIVFPNTLSQAGQEWFYIAVSN</sequence>
<dbReference type="Gene3D" id="3.40.630.10">
    <property type="entry name" value="Zn peptidases"/>
    <property type="match status" value="1"/>
</dbReference>
<feature type="domain" description="Succinylglutamate desuccinylase/Aspartoacylase catalytic" evidence="5">
    <location>
        <begin position="21"/>
        <end position="121"/>
    </location>
</feature>
<evidence type="ECO:0000256" key="4">
    <source>
        <dbReference type="ARBA" id="ARBA00022833"/>
    </source>
</evidence>
<evidence type="ECO:0000256" key="2">
    <source>
        <dbReference type="ARBA" id="ARBA00022723"/>
    </source>
</evidence>
<dbReference type="Proteomes" id="UP001165267">
    <property type="component" value="Unassembled WGS sequence"/>
</dbReference>
<proteinExistence type="predicted"/>
<dbReference type="Pfam" id="PF24827">
    <property type="entry name" value="AstE_AspA_cat"/>
    <property type="match status" value="1"/>
</dbReference>
<evidence type="ECO:0000313" key="7">
    <source>
        <dbReference type="Proteomes" id="UP001165267"/>
    </source>
</evidence>
<keyword evidence="2" id="KW-0479">Metal-binding</keyword>
<keyword evidence="3" id="KW-0378">Hydrolase</keyword>
<evidence type="ECO:0000313" key="6">
    <source>
        <dbReference type="EMBL" id="MCR2747701.1"/>
    </source>
</evidence>
<evidence type="ECO:0000256" key="3">
    <source>
        <dbReference type="ARBA" id="ARBA00022801"/>
    </source>
</evidence>
<comment type="cofactor">
    <cofactor evidence="1">
        <name>Zn(2+)</name>
        <dbReference type="ChEBI" id="CHEBI:29105"/>
    </cofactor>
</comment>
<keyword evidence="7" id="KW-1185">Reference proteome</keyword>
<dbReference type="InterPro" id="IPR053138">
    <property type="entry name" value="N-alpha-Ac-DABA_deacetylase"/>
</dbReference>
<protein>
    <submittedName>
        <fullName evidence="6">Succinylglutamate desuccinylase/aspartoacylase family protein</fullName>
    </submittedName>
</protein>
<dbReference type="PANTHER" id="PTHR37326">
    <property type="entry name" value="BLL3975 PROTEIN"/>
    <property type="match status" value="1"/>
</dbReference>
<dbReference type="SUPFAM" id="SSF53187">
    <property type="entry name" value="Zn-dependent exopeptidases"/>
    <property type="match status" value="1"/>
</dbReference>
<dbReference type="EMBL" id="JANKHG010000027">
    <property type="protein sequence ID" value="MCR2747701.1"/>
    <property type="molecule type" value="Genomic_DNA"/>
</dbReference>